<dbReference type="GO" id="GO:0016757">
    <property type="term" value="F:glycosyltransferase activity"/>
    <property type="evidence" value="ECO:0007669"/>
    <property type="project" value="UniProtKB-KW"/>
</dbReference>
<dbReference type="AlphaFoldDB" id="A0A1M6X4M4"/>
<comment type="similarity">
    <text evidence="2">Belongs to the glycosyltransferase 2 family.</text>
</comment>
<keyword evidence="4 6" id="KW-0808">Transferase</keyword>
<accession>A0A1M6X4M4</accession>
<evidence type="ECO:0000256" key="4">
    <source>
        <dbReference type="ARBA" id="ARBA00022679"/>
    </source>
</evidence>
<dbReference type="InterPro" id="IPR029044">
    <property type="entry name" value="Nucleotide-diphossugar_trans"/>
</dbReference>
<evidence type="ECO:0000313" key="7">
    <source>
        <dbReference type="Proteomes" id="UP000184263"/>
    </source>
</evidence>
<dbReference type="RefSeq" id="WP_073092229.1">
    <property type="nucleotide sequence ID" value="NZ_FRBC01000031.1"/>
</dbReference>
<dbReference type="EMBL" id="FRBC01000031">
    <property type="protein sequence ID" value="SHL00799.1"/>
    <property type="molecule type" value="Genomic_DNA"/>
</dbReference>
<evidence type="ECO:0000256" key="2">
    <source>
        <dbReference type="ARBA" id="ARBA00006739"/>
    </source>
</evidence>
<name>A0A1M6X4M4_SELRU</name>
<dbReference type="PANTHER" id="PTHR43179">
    <property type="entry name" value="RHAMNOSYLTRANSFERASE WBBL"/>
    <property type="match status" value="1"/>
</dbReference>
<dbReference type="Pfam" id="PF00535">
    <property type="entry name" value="Glycos_transf_2"/>
    <property type="match status" value="1"/>
</dbReference>
<comment type="pathway">
    <text evidence="1">Cell wall biogenesis; cell wall polysaccharide biosynthesis.</text>
</comment>
<proteinExistence type="inferred from homology"/>
<dbReference type="Proteomes" id="UP000184263">
    <property type="component" value="Unassembled WGS sequence"/>
</dbReference>
<dbReference type="Gene3D" id="3.90.550.10">
    <property type="entry name" value="Spore Coat Polysaccharide Biosynthesis Protein SpsA, Chain A"/>
    <property type="match status" value="1"/>
</dbReference>
<evidence type="ECO:0000259" key="5">
    <source>
        <dbReference type="Pfam" id="PF00535"/>
    </source>
</evidence>
<feature type="domain" description="Glycosyltransferase 2-like" evidence="5">
    <location>
        <begin position="10"/>
        <end position="124"/>
    </location>
</feature>
<evidence type="ECO:0000256" key="1">
    <source>
        <dbReference type="ARBA" id="ARBA00004776"/>
    </source>
</evidence>
<evidence type="ECO:0000256" key="3">
    <source>
        <dbReference type="ARBA" id="ARBA00022676"/>
    </source>
</evidence>
<dbReference type="SUPFAM" id="SSF53448">
    <property type="entry name" value="Nucleotide-diphospho-sugar transferases"/>
    <property type="match status" value="1"/>
</dbReference>
<gene>
    <name evidence="6" type="ORF">SAMN05216582_13126</name>
</gene>
<reference evidence="6 7" key="1">
    <citation type="submission" date="2016-11" db="EMBL/GenBank/DDBJ databases">
        <authorList>
            <person name="Jaros S."/>
            <person name="Januszkiewicz K."/>
            <person name="Wedrychowicz H."/>
        </authorList>
    </citation>
    <scope>NUCLEOTIDE SEQUENCE [LARGE SCALE GENOMIC DNA]</scope>
    <source>
        <strain evidence="6 7">HD4</strain>
    </source>
</reference>
<dbReference type="InterPro" id="IPR001173">
    <property type="entry name" value="Glyco_trans_2-like"/>
</dbReference>
<sequence>MKIIAGIILFNPDISRLNRNIAILLEQVDSVLLVNNASINFSEKCLLIDDRIKIIDNEENKGIAYALNQMLDYALNNSYFWLVTLDQDSIPPINMISVYKKHIEAHDVGIICPRIFDVNQKIDLGGACDGIWIKNPEDVITSGSCICIDKAIKIGGFDEKLFIDFVDTDFQKRMLDAGGMIYRCNNVVLMHEIGRITTHSLLGFKIVCTNHNYIRRYYQVRNRLYYKQKYYGGQALWIEMIRLILGTIKIVCFEKEKIKKILSTIKGFVDYKKLNEQKVSSKWSNS</sequence>
<evidence type="ECO:0000313" key="6">
    <source>
        <dbReference type="EMBL" id="SHL00799.1"/>
    </source>
</evidence>
<dbReference type="OrthoDB" id="9771846at2"/>
<dbReference type="PANTHER" id="PTHR43179:SF12">
    <property type="entry name" value="GALACTOFURANOSYLTRANSFERASE GLFT2"/>
    <property type="match status" value="1"/>
</dbReference>
<keyword evidence="3" id="KW-0328">Glycosyltransferase</keyword>
<protein>
    <submittedName>
        <fullName evidence="6">Rhamnosyltransferase</fullName>
    </submittedName>
</protein>
<organism evidence="6 7">
    <name type="scientific">Selenomonas ruminantium</name>
    <dbReference type="NCBI Taxonomy" id="971"/>
    <lineage>
        <taxon>Bacteria</taxon>
        <taxon>Bacillati</taxon>
        <taxon>Bacillota</taxon>
        <taxon>Negativicutes</taxon>
        <taxon>Selenomonadales</taxon>
        <taxon>Selenomonadaceae</taxon>
        <taxon>Selenomonas</taxon>
    </lineage>
</organism>